<dbReference type="PANTHER" id="PTHR30413">
    <property type="entry name" value="INNER MEMBRANE TRANSPORT PERMEASE"/>
    <property type="match status" value="1"/>
</dbReference>
<evidence type="ECO:0000256" key="10">
    <source>
        <dbReference type="SAM" id="MobiDB-lite"/>
    </source>
</evidence>
<dbReference type="EMBL" id="CP001686">
    <property type="protein sequence ID" value="ACV07627.1"/>
    <property type="molecule type" value="Genomic_DNA"/>
</dbReference>
<keyword evidence="6 9" id="KW-0812">Transmembrane</keyword>
<feature type="transmembrane region" description="Helical" evidence="9">
    <location>
        <begin position="85"/>
        <end position="106"/>
    </location>
</feature>
<evidence type="ECO:0000256" key="5">
    <source>
        <dbReference type="ARBA" id="ARBA00022519"/>
    </source>
</evidence>
<evidence type="ECO:0000256" key="1">
    <source>
        <dbReference type="ARBA" id="ARBA00004429"/>
    </source>
</evidence>
<evidence type="ECO:0000256" key="2">
    <source>
        <dbReference type="ARBA" id="ARBA00007783"/>
    </source>
</evidence>
<evidence type="ECO:0000256" key="8">
    <source>
        <dbReference type="ARBA" id="ARBA00023136"/>
    </source>
</evidence>
<accession>C7NGV5</accession>
<dbReference type="GO" id="GO:0140359">
    <property type="term" value="F:ABC-type transporter activity"/>
    <property type="evidence" value="ECO:0007669"/>
    <property type="project" value="InterPro"/>
</dbReference>
<keyword evidence="3 9" id="KW-0813">Transport</keyword>
<protein>
    <recommendedName>
        <fullName evidence="9">Transport permease protein</fullName>
    </recommendedName>
</protein>
<reference evidence="12 13" key="1">
    <citation type="journal article" date="2009" name="Stand. Genomic Sci.">
        <title>Complete genome sequence of Kytococcus sedentarius type strain (541).</title>
        <authorList>
            <person name="Sims D."/>
            <person name="Brettin T."/>
            <person name="Detter J.C."/>
            <person name="Han C."/>
            <person name="Lapidus A."/>
            <person name="Copeland A."/>
            <person name="Glavina Del Rio T."/>
            <person name="Nolan M."/>
            <person name="Chen F."/>
            <person name="Lucas S."/>
            <person name="Tice H."/>
            <person name="Cheng J.F."/>
            <person name="Bruce D."/>
            <person name="Goodwin L."/>
            <person name="Pitluck S."/>
            <person name="Ovchinnikova G."/>
            <person name="Pati A."/>
            <person name="Ivanova N."/>
            <person name="Mavrommatis K."/>
            <person name="Chen A."/>
            <person name="Palaniappan K."/>
            <person name="D'haeseleer P."/>
            <person name="Chain P."/>
            <person name="Bristow J."/>
            <person name="Eisen J.A."/>
            <person name="Markowitz V."/>
            <person name="Hugenholtz P."/>
            <person name="Schneider S."/>
            <person name="Goker M."/>
            <person name="Pukall R."/>
            <person name="Kyrpides N.C."/>
            <person name="Klenk H.P."/>
        </authorList>
    </citation>
    <scope>NUCLEOTIDE SEQUENCE [LARGE SCALE GENOMIC DNA]</scope>
    <source>
        <strain evidence="13">ATCC 14392 / DSM 20547 / JCM 11482 / CCUG 33030 / NBRC 15357 / NCTC 11040 / CCM 314 / 541</strain>
    </source>
</reference>
<feature type="region of interest" description="Disordered" evidence="10">
    <location>
        <begin position="1"/>
        <end position="28"/>
    </location>
</feature>
<dbReference type="Pfam" id="PF01061">
    <property type="entry name" value="ABC2_membrane"/>
    <property type="match status" value="1"/>
</dbReference>
<keyword evidence="7 9" id="KW-1133">Transmembrane helix</keyword>
<dbReference type="InterPro" id="IPR013525">
    <property type="entry name" value="ABC2_TM"/>
</dbReference>
<feature type="transmembrane region" description="Helical" evidence="9">
    <location>
        <begin position="118"/>
        <end position="141"/>
    </location>
</feature>
<name>C7NGV5_KYTSD</name>
<feature type="transmembrane region" description="Helical" evidence="9">
    <location>
        <begin position="194"/>
        <end position="213"/>
    </location>
</feature>
<dbReference type="Proteomes" id="UP000006666">
    <property type="component" value="Chromosome"/>
</dbReference>
<feature type="transmembrane region" description="Helical" evidence="9">
    <location>
        <begin position="284"/>
        <end position="306"/>
    </location>
</feature>
<feature type="domain" description="ABC transmembrane type-2" evidence="11">
    <location>
        <begin position="82"/>
        <end position="308"/>
    </location>
</feature>
<dbReference type="PANTHER" id="PTHR30413:SF8">
    <property type="entry name" value="TRANSPORT PERMEASE PROTEIN"/>
    <property type="match status" value="1"/>
</dbReference>
<evidence type="ECO:0000256" key="7">
    <source>
        <dbReference type="ARBA" id="ARBA00022989"/>
    </source>
</evidence>
<dbReference type="STRING" id="478801.Ksed_26770"/>
<evidence type="ECO:0000313" key="13">
    <source>
        <dbReference type="Proteomes" id="UP000006666"/>
    </source>
</evidence>
<dbReference type="eggNOG" id="COG1682">
    <property type="taxonomic scope" value="Bacteria"/>
</dbReference>
<dbReference type="HOGENOM" id="CLU_060703_4_0_11"/>
<keyword evidence="8 9" id="KW-0472">Membrane</keyword>
<evidence type="ECO:0000259" key="11">
    <source>
        <dbReference type="PROSITE" id="PS51012"/>
    </source>
</evidence>
<keyword evidence="4 9" id="KW-1003">Cell membrane</keyword>
<dbReference type="AlphaFoldDB" id="C7NGV5"/>
<dbReference type="GO" id="GO:0005886">
    <property type="term" value="C:plasma membrane"/>
    <property type="evidence" value="ECO:0007669"/>
    <property type="project" value="UniProtKB-SubCell"/>
</dbReference>
<dbReference type="KEGG" id="kse:Ksed_26770"/>
<comment type="subcellular location">
    <subcellularLocation>
        <location evidence="1">Cell inner membrane</location>
        <topology evidence="1">Multi-pass membrane protein</topology>
    </subcellularLocation>
    <subcellularLocation>
        <location evidence="9">Cell membrane</location>
        <topology evidence="9">Multi-pass membrane protein</topology>
    </subcellularLocation>
</comment>
<comment type="caution">
    <text evidence="9">Lacks conserved residue(s) required for the propagation of feature annotation.</text>
</comment>
<evidence type="ECO:0000256" key="6">
    <source>
        <dbReference type="ARBA" id="ARBA00022692"/>
    </source>
</evidence>
<evidence type="ECO:0000256" key="4">
    <source>
        <dbReference type="ARBA" id="ARBA00022475"/>
    </source>
</evidence>
<evidence type="ECO:0000256" key="3">
    <source>
        <dbReference type="ARBA" id="ARBA00022448"/>
    </source>
</evidence>
<organism evidence="12 13">
    <name type="scientific">Kytococcus sedentarius (strain ATCC 14392 / DSM 20547 / JCM 11482 / CCUG 33030 / NBRC 15357 / NCTC 11040 / CCM 314 / 541)</name>
    <name type="common">Micrococcus sedentarius</name>
    <dbReference type="NCBI Taxonomy" id="478801"/>
    <lineage>
        <taxon>Bacteria</taxon>
        <taxon>Bacillati</taxon>
        <taxon>Actinomycetota</taxon>
        <taxon>Actinomycetes</taxon>
        <taxon>Micrococcales</taxon>
        <taxon>Kytococcaceae</taxon>
        <taxon>Kytococcus</taxon>
    </lineage>
</organism>
<proteinExistence type="inferred from homology"/>
<dbReference type="PROSITE" id="PS51012">
    <property type="entry name" value="ABC_TM2"/>
    <property type="match status" value="1"/>
</dbReference>
<dbReference type="RefSeq" id="WP_015780548.1">
    <property type="nucleotide sequence ID" value="NC_013169.1"/>
</dbReference>
<feature type="transmembrane region" description="Helical" evidence="9">
    <location>
        <begin position="162"/>
        <end position="182"/>
    </location>
</feature>
<evidence type="ECO:0000313" key="12">
    <source>
        <dbReference type="EMBL" id="ACV07627.1"/>
    </source>
</evidence>
<dbReference type="InterPro" id="IPR047817">
    <property type="entry name" value="ABC2_TM_bact-type"/>
</dbReference>
<sequence length="315" mass="34483">MTPDPTGVTPAGPAADPSSATAAGDGVPSPAELEAIATQHGLRRVGHRPPFGEYLRELWGRRQFLWTLSTAQAFAKTQESRLGQVWTILNPIMLAAAYYLIFGLLLDTRDGTDNYVGFLTAGIFTFVFLSTVMSSGARAVTGSMQLVRSLAFPRALLPISKVLTELVAAAPTFVVLLVIMLVTGERPSWEWLMFPVALLLIGSMSMGIGLILARVVHDSRDAANFIPLLIRLLRYVSGVFYSVEHYLGRMDAPQWLVLVMNYQPVAVMLRLVRESLMAEAPLDPTTWLVALGWAVALPVFGLLFFWRGEGTYGRG</sequence>
<keyword evidence="5" id="KW-0997">Cell inner membrane</keyword>
<gene>
    <name evidence="12" type="ordered locus">Ksed_26770</name>
</gene>
<evidence type="ECO:0000256" key="9">
    <source>
        <dbReference type="RuleBase" id="RU361157"/>
    </source>
</evidence>
<dbReference type="GO" id="GO:0015920">
    <property type="term" value="P:lipopolysaccharide transport"/>
    <property type="evidence" value="ECO:0007669"/>
    <property type="project" value="TreeGrafter"/>
</dbReference>
<comment type="similarity">
    <text evidence="2 9">Belongs to the ABC-2 integral membrane protein family.</text>
</comment>
<keyword evidence="13" id="KW-1185">Reference proteome</keyword>